<evidence type="ECO:0000256" key="8">
    <source>
        <dbReference type="ARBA" id="ARBA00022882"/>
    </source>
</evidence>
<feature type="region of interest" description="Disordered" evidence="15">
    <location>
        <begin position="597"/>
        <end position="643"/>
    </location>
</feature>
<gene>
    <name evidence="18" type="ORF">PCOR1329_LOCUS61287</name>
</gene>
<keyword evidence="5" id="KW-0107">Calcium channel</keyword>
<evidence type="ECO:0000259" key="17">
    <source>
        <dbReference type="PROSITE" id="PS50222"/>
    </source>
</evidence>
<evidence type="ECO:0000256" key="15">
    <source>
        <dbReference type="SAM" id="MobiDB-lite"/>
    </source>
</evidence>
<feature type="compositionally biased region" description="Basic residues" evidence="15">
    <location>
        <begin position="783"/>
        <end position="792"/>
    </location>
</feature>
<dbReference type="InterPro" id="IPR011992">
    <property type="entry name" value="EF-hand-dom_pair"/>
</dbReference>
<dbReference type="InterPro" id="IPR002048">
    <property type="entry name" value="EF_hand_dom"/>
</dbReference>
<feature type="compositionally biased region" description="Basic and acidic residues" evidence="15">
    <location>
        <begin position="117"/>
        <end position="130"/>
    </location>
</feature>
<keyword evidence="13" id="KW-0407">Ion channel</keyword>
<evidence type="ECO:0000256" key="10">
    <source>
        <dbReference type="ARBA" id="ARBA00023065"/>
    </source>
</evidence>
<dbReference type="Pfam" id="PF00520">
    <property type="entry name" value="Ion_trans"/>
    <property type="match status" value="1"/>
</dbReference>
<keyword evidence="8" id="KW-0851">Voltage-gated channel</keyword>
<dbReference type="Gene3D" id="1.20.120.350">
    <property type="entry name" value="Voltage-gated potassium channels. Chain C"/>
    <property type="match status" value="1"/>
</dbReference>
<feature type="transmembrane region" description="Helical" evidence="16">
    <location>
        <begin position="204"/>
        <end position="221"/>
    </location>
</feature>
<evidence type="ECO:0000256" key="12">
    <source>
        <dbReference type="ARBA" id="ARBA00023180"/>
    </source>
</evidence>
<feature type="region of interest" description="Disordered" evidence="15">
    <location>
        <begin position="80"/>
        <end position="133"/>
    </location>
</feature>
<feature type="compositionally biased region" description="Basic and acidic residues" evidence="15">
    <location>
        <begin position="836"/>
        <end position="848"/>
    </location>
</feature>
<dbReference type="Gene3D" id="1.10.287.70">
    <property type="match status" value="1"/>
</dbReference>
<evidence type="ECO:0000256" key="9">
    <source>
        <dbReference type="ARBA" id="ARBA00022989"/>
    </source>
</evidence>
<evidence type="ECO:0000313" key="19">
    <source>
        <dbReference type="Proteomes" id="UP001189429"/>
    </source>
</evidence>
<comment type="caution">
    <text evidence="18">The sequence shown here is derived from an EMBL/GenBank/DDBJ whole genome shotgun (WGS) entry which is preliminary data.</text>
</comment>
<feature type="domain" description="EF-hand" evidence="17">
    <location>
        <begin position="401"/>
        <end position="436"/>
    </location>
</feature>
<evidence type="ECO:0000256" key="4">
    <source>
        <dbReference type="ARBA" id="ARBA00022568"/>
    </source>
</evidence>
<feature type="compositionally biased region" description="Low complexity" evidence="15">
    <location>
        <begin position="597"/>
        <end position="612"/>
    </location>
</feature>
<evidence type="ECO:0000256" key="2">
    <source>
        <dbReference type="ARBA" id="ARBA00022448"/>
    </source>
</evidence>
<keyword evidence="3" id="KW-0597">Phosphoprotein</keyword>
<evidence type="ECO:0000256" key="14">
    <source>
        <dbReference type="SAM" id="Coils"/>
    </source>
</evidence>
<keyword evidence="2" id="KW-0813">Transport</keyword>
<dbReference type="InterPro" id="IPR018247">
    <property type="entry name" value="EF_Hand_1_Ca_BS"/>
</dbReference>
<evidence type="ECO:0000256" key="13">
    <source>
        <dbReference type="ARBA" id="ARBA00023303"/>
    </source>
</evidence>
<feature type="compositionally biased region" description="Basic residues" evidence="15">
    <location>
        <begin position="810"/>
        <end position="823"/>
    </location>
</feature>
<organism evidence="18 19">
    <name type="scientific">Prorocentrum cordatum</name>
    <dbReference type="NCBI Taxonomy" id="2364126"/>
    <lineage>
        <taxon>Eukaryota</taxon>
        <taxon>Sar</taxon>
        <taxon>Alveolata</taxon>
        <taxon>Dinophyceae</taxon>
        <taxon>Prorocentrales</taxon>
        <taxon>Prorocentraceae</taxon>
        <taxon>Prorocentrum</taxon>
    </lineage>
</organism>
<keyword evidence="11 16" id="KW-0472">Membrane</keyword>
<keyword evidence="6 16" id="KW-0812">Transmembrane</keyword>
<evidence type="ECO:0000313" key="18">
    <source>
        <dbReference type="EMBL" id="CAK0877149.1"/>
    </source>
</evidence>
<keyword evidence="12" id="KW-0325">Glycoprotein</keyword>
<keyword evidence="7" id="KW-0106">Calcium</keyword>
<dbReference type="PROSITE" id="PS00018">
    <property type="entry name" value="EF_HAND_1"/>
    <property type="match status" value="1"/>
</dbReference>
<accession>A0ABN9VUD0</accession>
<sequence>MPLHNMYKNSTVDGLLRRGFTRSVTADVLDEDESFSKPSTSAKVLPRAVTFDAEVASQVTETQFTETELKVYRQREGQEEAKKAQRLIRSGTRTSEEEKGKTIARAKSTVSDESDEPDARRQRKHADGPAEARSTAFVDSERFTCIMGAIVFMNVITIGVEADYDDLAPALFNNVNVGFLLAYFTELCGRFLAHGTDELRDRVTIMDVTIFFVTIIGRLVWQEQRGFVSALPSFRLLRVVRLLGMSKELKDQKELVALTEGAYGHMMTLLWMILLLFLMMLAIATFAYKVVGESAEWNETRDPLEDYEAFEAFDNREYFGSLSRSVLSLLQVTTLSHWADAIARPIVEVYPATFAFFTCFLFATSYGLVLCVVSNVVIRSMTSSKGLEDAKHRSARQDREALAERAWQVFARVDKDGDGFLTASEFAECMEDPLLIDLFQRLEAPILEDPEEMVRLFDHENAGTVTYYKLVRGLLSFGDPLNEKDWMRCSIRVYSLLRRAQKMEERLEDMLDQISYARKMIAGAIRSMNQVVDMLAEKRVRTEIFERMRSGPEAASPLVLVGAEDRRGTRPPPAQGSGLLTFAQRFVGFVPSPKSLTGATPLASSAASSPKSVLQLTPPGSPLRQAATPGTVAEEPPSPLPPAAAAATTVAAVVCGRARLGEPPGRFEAERDRARREQRRAEDPYGVTIGADGAASKPARHLPLWSGGLPKAGTTWPLVSSAKVDASSQPLAVALKVSPEPPRRGQRAQSNRRGAALAAACAGDSCCPALLAPRQAYRRRLCQRGRPPRSFRRPAAEGRLAAHGGPPRAGPRRRGRGGQHRVLRGAPRLRNPRALSCERGRDPTPVPELHDRAGVDSAACNDSAAAGNVVYSAAGDAAGGPDDGDADDVAVAVATDDWRLVDAGHTSHSVPSTWDIYEAIDGVVKWGNGWRSANFSGPGAWLQVSFAEKTAVQCVRLYQESTDNGGFEYVVSEVALQGLDESLGDWREASSWRAGTEDMGSRFQLLPGWRWILAARTRG</sequence>
<feature type="transmembrane region" description="Helical" evidence="16">
    <location>
        <begin position="354"/>
        <end position="378"/>
    </location>
</feature>
<feature type="transmembrane region" description="Helical" evidence="16">
    <location>
        <begin position="172"/>
        <end position="192"/>
    </location>
</feature>
<dbReference type="Proteomes" id="UP001189429">
    <property type="component" value="Unassembled WGS sequence"/>
</dbReference>
<evidence type="ECO:0000256" key="11">
    <source>
        <dbReference type="ARBA" id="ARBA00023136"/>
    </source>
</evidence>
<feature type="transmembrane region" description="Helical" evidence="16">
    <location>
        <begin position="266"/>
        <end position="288"/>
    </location>
</feature>
<dbReference type="PANTHER" id="PTHR45628">
    <property type="entry name" value="VOLTAGE-DEPENDENT CALCIUM CHANNEL TYPE A SUBUNIT ALPHA-1"/>
    <property type="match status" value="1"/>
</dbReference>
<dbReference type="InterPro" id="IPR005821">
    <property type="entry name" value="Ion_trans_dom"/>
</dbReference>
<dbReference type="Gene3D" id="1.10.238.10">
    <property type="entry name" value="EF-hand"/>
    <property type="match status" value="1"/>
</dbReference>
<dbReference type="PROSITE" id="PS50222">
    <property type="entry name" value="EF_HAND_2"/>
    <property type="match status" value="1"/>
</dbReference>
<dbReference type="EMBL" id="CAUYUJ010017706">
    <property type="protein sequence ID" value="CAK0877149.1"/>
    <property type="molecule type" value="Genomic_DNA"/>
</dbReference>
<keyword evidence="9 16" id="KW-1133">Transmembrane helix</keyword>
<proteinExistence type="predicted"/>
<dbReference type="CDD" id="cd00051">
    <property type="entry name" value="EFh"/>
    <property type="match status" value="1"/>
</dbReference>
<dbReference type="SUPFAM" id="SSF81324">
    <property type="entry name" value="Voltage-gated potassium channels"/>
    <property type="match status" value="1"/>
</dbReference>
<feature type="coiled-coil region" evidence="14">
    <location>
        <begin position="493"/>
        <end position="520"/>
    </location>
</feature>
<feature type="region of interest" description="Disordered" evidence="15">
    <location>
        <begin position="783"/>
        <end position="848"/>
    </location>
</feature>
<evidence type="ECO:0000256" key="6">
    <source>
        <dbReference type="ARBA" id="ARBA00022692"/>
    </source>
</evidence>
<keyword evidence="10" id="KW-0406">Ion transport</keyword>
<reference evidence="18" key="1">
    <citation type="submission" date="2023-10" db="EMBL/GenBank/DDBJ databases">
        <authorList>
            <person name="Chen Y."/>
            <person name="Shah S."/>
            <person name="Dougan E. K."/>
            <person name="Thang M."/>
            <person name="Chan C."/>
        </authorList>
    </citation>
    <scope>NUCLEOTIDE SEQUENCE [LARGE SCALE GENOMIC DNA]</scope>
</reference>
<comment type="subcellular location">
    <subcellularLocation>
        <location evidence="1">Membrane</location>
        <topology evidence="1">Multi-pass membrane protein</topology>
    </subcellularLocation>
</comment>
<keyword evidence="4" id="KW-0109">Calcium transport</keyword>
<keyword evidence="19" id="KW-1185">Reference proteome</keyword>
<dbReference type="SUPFAM" id="SSF47473">
    <property type="entry name" value="EF-hand"/>
    <property type="match status" value="1"/>
</dbReference>
<dbReference type="PANTHER" id="PTHR45628:SF7">
    <property type="entry name" value="VOLTAGE-DEPENDENT CALCIUM CHANNEL TYPE A SUBUNIT ALPHA-1"/>
    <property type="match status" value="1"/>
</dbReference>
<evidence type="ECO:0000256" key="16">
    <source>
        <dbReference type="SAM" id="Phobius"/>
    </source>
</evidence>
<evidence type="ECO:0000256" key="5">
    <source>
        <dbReference type="ARBA" id="ARBA00022673"/>
    </source>
</evidence>
<feature type="transmembrane region" description="Helical" evidence="16">
    <location>
        <begin position="143"/>
        <end position="160"/>
    </location>
</feature>
<keyword evidence="14" id="KW-0175">Coiled coil</keyword>
<dbReference type="InterPro" id="IPR027359">
    <property type="entry name" value="Volt_channel_dom_sf"/>
</dbReference>
<evidence type="ECO:0000256" key="7">
    <source>
        <dbReference type="ARBA" id="ARBA00022837"/>
    </source>
</evidence>
<dbReference type="InterPro" id="IPR050599">
    <property type="entry name" value="VDCC_alpha-1_subunit"/>
</dbReference>
<protein>
    <recommendedName>
        <fullName evidence="17">EF-hand domain-containing protein</fullName>
    </recommendedName>
</protein>
<name>A0ABN9VUD0_9DINO</name>
<evidence type="ECO:0000256" key="3">
    <source>
        <dbReference type="ARBA" id="ARBA00022553"/>
    </source>
</evidence>
<evidence type="ECO:0000256" key="1">
    <source>
        <dbReference type="ARBA" id="ARBA00004141"/>
    </source>
</evidence>